<dbReference type="EMBL" id="CAFBNE010000200">
    <property type="protein sequence ID" value="CAB4971336.1"/>
    <property type="molecule type" value="Genomic_DNA"/>
</dbReference>
<sequence>MRALYLYGGWPGHIPYEVAGEWGMPILSDLGFEVEQTQDPFRLEDSLEEFDLIVIGWTQALTTEDLTPKQEENLLRAVSAGTGLAGYHGMAASFRASLQYSFLVGGSFIEHPGGEAGRVPYDVTIVDTEHEITQGVGDFRVATEQYYMECDPNNHVLAETVFRGDHLPWIDGYRMPVAWTKTWGEGRVFYCAIGHFLEDLQNPDNTRLMRQGFEWASRARH</sequence>
<evidence type="ECO:0000259" key="1">
    <source>
        <dbReference type="Pfam" id="PF06283"/>
    </source>
</evidence>
<dbReference type="Gene3D" id="3.40.50.880">
    <property type="match status" value="1"/>
</dbReference>
<gene>
    <name evidence="2" type="ORF">UFOPK3772_03404</name>
</gene>
<dbReference type="PANTHER" id="PTHR40469">
    <property type="entry name" value="SECRETED GLYCOSYL HYDROLASE"/>
    <property type="match status" value="1"/>
</dbReference>
<dbReference type="AlphaFoldDB" id="A0A6J7LSA7"/>
<feature type="domain" description="ThuA-like" evidence="1">
    <location>
        <begin position="3"/>
        <end position="216"/>
    </location>
</feature>
<dbReference type="SUPFAM" id="SSF52317">
    <property type="entry name" value="Class I glutamine amidotransferase-like"/>
    <property type="match status" value="1"/>
</dbReference>
<organism evidence="2">
    <name type="scientific">freshwater metagenome</name>
    <dbReference type="NCBI Taxonomy" id="449393"/>
    <lineage>
        <taxon>unclassified sequences</taxon>
        <taxon>metagenomes</taxon>
        <taxon>ecological metagenomes</taxon>
    </lineage>
</organism>
<dbReference type="InterPro" id="IPR029062">
    <property type="entry name" value="Class_I_gatase-like"/>
</dbReference>
<accession>A0A6J7LSA7</accession>
<dbReference type="Pfam" id="PF06283">
    <property type="entry name" value="ThuA"/>
    <property type="match status" value="1"/>
</dbReference>
<reference evidence="2" key="1">
    <citation type="submission" date="2020-05" db="EMBL/GenBank/DDBJ databases">
        <authorList>
            <person name="Chiriac C."/>
            <person name="Salcher M."/>
            <person name="Ghai R."/>
            <person name="Kavagutti S V."/>
        </authorList>
    </citation>
    <scope>NUCLEOTIDE SEQUENCE</scope>
</reference>
<name>A0A6J7LSA7_9ZZZZ</name>
<dbReference type="PANTHER" id="PTHR40469:SF2">
    <property type="entry name" value="GALACTOSE-BINDING DOMAIN-LIKE SUPERFAMILY PROTEIN"/>
    <property type="match status" value="1"/>
</dbReference>
<dbReference type="InterPro" id="IPR029010">
    <property type="entry name" value="ThuA-like"/>
</dbReference>
<protein>
    <submittedName>
        <fullName evidence="2">Unannotated protein</fullName>
    </submittedName>
</protein>
<evidence type="ECO:0000313" key="2">
    <source>
        <dbReference type="EMBL" id="CAB4971336.1"/>
    </source>
</evidence>
<proteinExistence type="predicted"/>